<keyword evidence="2" id="KW-0012">Acyltransferase</keyword>
<dbReference type="PANTHER" id="PTHR43877">
    <property type="entry name" value="AMINOALKYLPHOSPHONATE N-ACETYLTRANSFERASE-RELATED-RELATED"/>
    <property type="match status" value="1"/>
</dbReference>
<feature type="domain" description="N-acetyltransferase" evidence="3">
    <location>
        <begin position="9"/>
        <end position="167"/>
    </location>
</feature>
<keyword evidence="5" id="KW-1185">Reference proteome</keyword>
<sequence length="167" mass="17994">MSGTPDSEIVLTPLDEEALVRLLDVAVEGADPLEVLPPMDGPPGWTPERREAFLVFHRRVSLDPETATTTAWTIQVGSTIVGGARLHPVHRGKSVEIEAQVWVARWARGRGIGKWVTETLIDAAREGGGGRYVASTTTDNKAAQRLMKSVGANVDLHDGGVDSHLEI</sequence>
<dbReference type="InterPro" id="IPR050832">
    <property type="entry name" value="Bact_Acetyltransf"/>
</dbReference>
<evidence type="ECO:0000313" key="5">
    <source>
        <dbReference type="Proteomes" id="UP001236014"/>
    </source>
</evidence>
<dbReference type="SUPFAM" id="SSF55729">
    <property type="entry name" value="Acyl-CoA N-acyltransferases (Nat)"/>
    <property type="match status" value="1"/>
</dbReference>
<dbReference type="Gene3D" id="3.40.630.30">
    <property type="match status" value="1"/>
</dbReference>
<keyword evidence="1" id="KW-0808">Transferase</keyword>
<dbReference type="Pfam" id="PF00583">
    <property type="entry name" value="Acetyltransf_1"/>
    <property type="match status" value="1"/>
</dbReference>
<dbReference type="Proteomes" id="UP001236014">
    <property type="component" value="Chromosome"/>
</dbReference>
<dbReference type="InterPro" id="IPR000182">
    <property type="entry name" value="GNAT_dom"/>
</dbReference>
<dbReference type="KEGG" id="acab:QRX50_45705"/>
<accession>A0A9Y2IEQ7</accession>
<dbReference type="PROSITE" id="PS51186">
    <property type="entry name" value="GNAT"/>
    <property type="match status" value="1"/>
</dbReference>
<dbReference type="InterPro" id="IPR016181">
    <property type="entry name" value="Acyl_CoA_acyltransferase"/>
</dbReference>
<dbReference type="AlphaFoldDB" id="A0A9Y2IEQ7"/>
<evidence type="ECO:0000256" key="2">
    <source>
        <dbReference type="ARBA" id="ARBA00023315"/>
    </source>
</evidence>
<dbReference type="RefSeq" id="WP_285969282.1">
    <property type="nucleotide sequence ID" value="NZ_CP127294.1"/>
</dbReference>
<name>A0A9Y2IEQ7_9PSEU</name>
<organism evidence="4 5">
    <name type="scientific">Amycolatopsis carbonis</name>
    <dbReference type="NCBI Taxonomy" id="715471"/>
    <lineage>
        <taxon>Bacteria</taxon>
        <taxon>Bacillati</taxon>
        <taxon>Actinomycetota</taxon>
        <taxon>Actinomycetes</taxon>
        <taxon>Pseudonocardiales</taxon>
        <taxon>Pseudonocardiaceae</taxon>
        <taxon>Amycolatopsis</taxon>
    </lineage>
</organism>
<dbReference type="GO" id="GO:0016747">
    <property type="term" value="F:acyltransferase activity, transferring groups other than amino-acyl groups"/>
    <property type="evidence" value="ECO:0007669"/>
    <property type="project" value="InterPro"/>
</dbReference>
<evidence type="ECO:0000313" key="4">
    <source>
        <dbReference type="EMBL" id="WIX78569.1"/>
    </source>
</evidence>
<dbReference type="EMBL" id="CP127294">
    <property type="protein sequence ID" value="WIX78569.1"/>
    <property type="molecule type" value="Genomic_DNA"/>
</dbReference>
<dbReference type="CDD" id="cd04301">
    <property type="entry name" value="NAT_SF"/>
    <property type="match status" value="1"/>
</dbReference>
<evidence type="ECO:0000259" key="3">
    <source>
        <dbReference type="PROSITE" id="PS51186"/>
    </source>
</evidence>
<proteinExistence type="predicted"/>
<evidence type="ECO:0000256" key="1">
    <source>
        <dbReference type="ARBA" id="ARBA00022679"/>
    </source>
</evidence>
<reference evidence="4 5" key="1">
    <citation type="submission" date="2023-06" db="EMBL/GenBank/DDBJ databases">
        <authorList>
            <person name="Oyuntsetseg B."/>
            <person name="Kim S.B."/>
        </authorList>
    </citation>
    <scope>NUCLEOTIDE SEQUENCE [LARGE SCALE GENOMIC DNA]</scope>
    <source>
        <strain evidence="4 5">2-15</strain>
    </source>
</reference>
<protein>
    <submittedName>
        <fullName evidence="4">GNAT family N-acetyltransferase</fullName>
    </submittedName>
</protein>
<gene>
    <name evidence="4" type="ORF">QRX50_45705</name>
</gene>